<comment type="caution">
    <text evidence="2">The sequence shown here is derived from an EMBL/GenBank/DDBJ whole genome shotgun (WGS) entry which is preliminary data.</text>
</comment>
<evidence type="ECO:0000313" key="2">
    <source>
        <dbReference type="EMBL" id="KAJ8440687.1"/>
    </source>
</evidence>
<dbReference type="PANTHER" id="PTHR34370:SF2">
    <property type="entry name" value="GAG-POL POLYPROTEIN_RETROTRANSPOSON"/>
    <property type="match status" value="1"/>
</dbReference>
<name>A0A9Q1KD90_9CARY</name>
<dbReference type="EMBL" id="JAKOGI010000185">
    <property type="protein sequence ID" value="KAJ8440687.1"/>
    <property type="molecule type" value="Genomic_DNA"/>
</dbReference>
<accession>A0A9Q1KD90</accession>
<sequence>MSSSLGIIASSSRRPLFHSHHQVGDPIMKQPDYKAAEGKNQASASLEHLKRYGVAGILSYGLLNTAYYLTAFLVVWFYLAPVPGKMGYLAAVARFLKVMAMVWAGSQVTKLIRAAGALALAPLVDRGLAWFTVRFNFESRGKASYPIDQENSDVLTRLLNECFCNLVQAFFMVVGFCLGLAGFMFLVVTLLWA</sequence>
<dbReference type="AlphaFoldDB" id="A0A9Q1KD90"/>
<dbReference type="PANTHER" id="PTHR34370">
    <property type="entry name" value="OS04G0600100 PROTEIN"/>
    <property type="match status" value="1"/>
</dbReference>
<feature type="transmembrane region" description="Helical" evidence="1">
    <location>
        <begin position="169"/>
        <end position="192"/>
    </location>
</feature>
<keyword evidence="1" id="KW-0812">Transmembrane</keyword>
<organism evidence="2 3">
    <name type="scientific">Carnegiea gigantea</name>
    <dbReference type="NCBI Taxonomy" id="171969"/>
    <lineage>
        <taxon>Eukaryota</taxon>
        <taxon>Viridiplantae</taxon>
        <taxon>Streptophyta</taxon>
        <taxon>Embryophyta</taxon>
        <taxon>Tracheophyta</taxon>
        <taxon>Spermatophyta</taxon>
        <taxon>Magnoliopsida</taxon>
        <taxon>eudicotyledons</taxon>
        <taxon>Gunneridae</taxon>
        <taxon>Pentapetalae</taxon>
        <taxon>Caryophyllales</taxon>
        <taxon>Cactineae</taxon>
        <taxon>Cactaceae</taxon>
        <taxon>Cactoideae</taxon>
        <taxon>Echinocereeae</taxon>
        <taxon>Carnegiea</taxon>
    </lineage>
</organism>
<gene>
    <name evidence="2" type="ORF">Cgig2_005418</name>
</gene>
<proteinExistence type="predicted"/>
<keyword evidence="1" id="KW-0472">Membrane</keyword>
<keyword evidence="1" id="KW-1133">Transmembrane helix</keyword>
<dbReference type="OrthoDB" id="2020192at2759"/>
<evidence type="ECO:0000256" key="1">
    <source>
        <dbReference type="SAM" id="Phobius"/>
    </source>
</evidence>
<keyword evidence="3" id="KW-1185">Reference proteome</keyword>
<dbReference type="Proteomes" id="UP001153076">
    <property type="component" value="Unassembled WGS sequence"/>
</dbReference>
<feature type="transmembrane region" description="Helical" evidence="1">
    <location>
        <begin position="57"/>
        <end position="80"/>
    </location>
</feature>
<reference evidence="2" key="1">
    <citation type="submission" date="2022-04" db="EMBL/GenBank/DDBJ databases">
        <title>Carnegiea gigantea Genome sequencing and assembly v2.</title>
        <authorList>
            <person name="Copetti D."/>
            <person name="Sanderson M.J."/>
            <person name="Burquez A."/>
            <person name="Wojciechowski M.F."/>
        </authorList>
    </citation>
    <scope>NUCLEOTIDE SEQUENCE</scope>
    <source>
        <strain evidence="2">SGP5-SGP5p</strain>
        <tissue evidence="2">Aerial part</tissue>
    </source>
</reference>
<protein>
    <submittedName>
        <fullName evidence="2">Uncharacterized protein</fullName>
    </submittedName>
</protein>
<evidence type="ECO:0000313" key="3">
    <source>
        <dbReference type="Proteomes" id="UP001153076"/>
    </source>
</evidence>